<sequence length="81" mass="9263">MSRPPHPNGYTTDITQRRQRSFCRSSSTSFDVFFAMARTAYITYKTSAKTRRRLYGHCGLTATHSISHVARATDEGYLRIT</sequence>
<evidence type="ECO:0000313" key="2">
    <source>
        <dbReference type="EMBL" id="CAH1400534.1"/>
    </source>
</evidence>
<evidence type="ECO:0000313" key="3">
    <source>
        <dbReference type="Proteomes" id="UP001152798"/>
    </source>
</evidence>
<proteinExistence type="predicted"/>
<keyword evidence="3" id="KW-1185">Reference proteome</keyword>
<dbReference type="AlphaFoldDB" id="A0A9P0HEV0"/>
<evidence type="ECO:0000256" key="1">
    <source>
        <dbReference type="SAM" id="MobiDB-lite"/>
    </source>
</evidence>
<name>A0A9P0HEV0_NEZVI</name>
<gene>
    <name evidence="2" type="ORF">NEZAVI_LOCUS9751</name>
</gene>
<organism evidence="2 3">
    <name type="scientific">Nezara viridula</name>
    <name type="common">Southern green stink bug</name>
    <name type="synonym">Cimex viridulus</name>
    <dbReference type="NCBI Taxonomy" id="85310"/>
    <lineage>
        <taxon>Eukaryota</taxon>
        <taxon>Metazoa</taxon>
        <taxon>Ecdysozoa</taxon>
        <taxon>Arthropoda</taxon>
        <taxon>Hexapoda</taxon>
        <taxon>Insecta</taxon>
        <taxon>Pterygota</taxon>
        <taxon>Neoptera</taxon>
        <taxon>Paraneoptera</taxon>
        <taxon>Hemiptera</taxon>
        <taxon>Heteroptera</taxon>
        <taxon>Panheteroptera</taxon>
        <taxon>Pentatomomorpha</taxon>
        <taxon>Pentatomoidea</taxon>
        <taxon>Pentatomidae</taxon>
        <taxon>Pentatominae</taxon>
        <taxon>Nezara</taxon>
    </lineage>
</organism>
<accession>A0A9P0HEV0</accession>
<protein>
    <submittedName>
        <fullName evidence="2">Uncharacterized protein</fullName>
    </submittedName>
</protein>
<feature type="region of interest" description="Disordered" evidence="1">
    <location>
        <begin position="1"/>
        <end position="20"/>
    </location>
</feature>
<dbReference type="Proteomes" id="UP001152798">
    <property type="component" value="Chromosome 4"/>
</dbReference>
<dbReference type="EMBL" id="OV725080">
    <property type="protein sequence ID" value="CAH1400534.1"/>
    <property type="molecule type" value="Genomic_DNA"/>
</dbReference>
<reference evidence="2" key="1">
    <citation type="submission" date="2022-01" db="EMBL/GenBank/DDBJ databases">
        <authorList>
            <person name="King R."/>
        </authorList>
    </citation>
    <scope>NUCLEOTIDE SEQUENCE</scope>
</reference>